<evidence type="ECO:0000256" key="6">
    <source>
        <dbReference type="ARBA" id="ARBA00022833"/>
    </source>
</evidence>
<keyword evidence="5" id="KW-0378">Hydrolase</keyword>
<keyword evidence="4" id="KW-0479">Metal-binding</keyword>
<dbReference type="Gene3D" id="3.30.70.360">
    <property type="match status" value="1"/>
</dbReference>
<dbReference type="Gene3D" id="3.40.630.10">
    <property type="entry name" value="Zn peptidases"/>
    <property type="match status" value="1"/>
</dbReference>
<dbReference type="AlphaFoldDB" id="A0A7W4P7D9"/>
<feature type="domain" description="Peptidase M20 dimerisation" evidence="8">
    <location>
        <begin position="203"/>
        <end position="316"/>
    </location>
</feature>
<dbReference type="GO" id="GO:0016787">
    <property type="term" value="F:hydrolase activity"/>
    <property type="evidence" value="ECO:0007669"/>
    <property type="project" value="UniProtKB-KW"/>
</dbReference>
<dbReference type="InterPro" id="IPR002933">
    <property type="entry name" value="Peptidase_M20"/>
</dbReference>
<dbReference type="Pfam" id="PF07687">
    <property type="entry name" value="M20_dimer"/>
    <property type="match status" value="1"/>
</dbReference>
<dbReference type="InterPro" id="IPR050072">
    <property type="entry name" value="Peptidase_M20A"/>
</dbReference>
<gene>
    <name evidence="9" type="ORF">HLH29_13135</name>
</gene>
<dbReference type="PANTHER" id="PTHR43808">
    <property type="entry name" value="ACETYLORNITHINE DEACETYLASE"/>
    <property type="match status" value="1"/>
</dbReference>
<dbReference type="NCBIfam" id="TIGR01910">
    <property type="entry name" value="DapE-ArgE"/>
    <property type="match status" value="1"/>
</dbReference>
<evidence type="ECO:0000313" key="9">
    <source>
        <dbReference type="EMBL" id="MBB2180102.1"/>
    </source>
</evidence>
<accession>A0A7W4P7D9</accession>
<dbReference type="CDD" id="cd03895">
    <property type="entry name" value="M20_ArgE_DapE-like"/>
    <property type="match status" value="1"/>
</dbReference>
<dbReference type="GO" id="GO:0046872">
    <property type="term" value="F:metal ion binding"/>
    <property type="evidence" value="ECO:0007669"/>
    <property type="project" value="UniProtKB-KW"/>
</dbReference>
<evidence type="ECO:0000256" key="5">
    <source>
        <dbReference type="ARBA" id="ARBA00022801"/>
    </source>
</evidence>
<evidence type="ECO:0000256" key="4">
    <source>
        <dbReference type="ARBA" id="ARBA00022723"/>
    </source>
</evidence>
<evidence type="ECO:0000256" key="1">
    <source>
        <dbReference type="ARBA" id="ARBA00001941"/>
    </source>
</evidence>
<keyword evidence="10" id="KW-1185">Reference proteome</keyword>
<organism evidence="9 10">
    <name type="scientific">Gluconacetobacter tumulicola</name>
    <dbReference type="NCBI Taxonomy" id="1017177"/>
    <lineage>
        <taxon>Bacteria</taxon>
        <taxon>Pseudomonadati</taxon>
        <taxon>Pseudomonadota</taxon>
        <taxon>Alphaproteobacteria</taxon>
        <taxon>Acetobacterales</taxon>
        <taxon>Acetobacteraceae</taxon>
        <taxon>Gluconacetobacter</taxon>
    </lineage>
</organism>
<dbReference type="EMBL" id="JABEQL010000017">
    <property type="protein sequence ID" value="MBB2180102.1"/>
    <property type="molecule type" value="Genomic_DNA"/>
</dbReference>
<dbReference type="SUPFAM" id="SSF55031">
    <property type="entry name" value="Bacterial exopeptidase dimerisation domain"/>
    <property type="match status" value="1"/>
</dbReference>
<sequence>MLKTDDIRNAVAENWSSQIAWLSELVSFPSTRGEEAPCQDWLAREFRSRGWAVDRYTLDDVAIAHLPGYSPVHDTDYARAVQLVAALRAPVQRGRSLILQGHVDVVPTGPAEMWSSPPFRPVIRDGRLYGRGSYDMKSGVCAMVFALDALRRLGKAPGSDVYVQTVTEEECTGNGALSTLARGYRADACLIPEPTGQNILRGTIGVMWFRLVVRGNPVHVHSAGSGANAILSAYPILSAIQQEVARLNRTLGDDPWFSRIENPIKFNVGRIRGGDWASSVPAWCAVDCRIGVPPGRDLAVFRADIAAVVEAAARRDPFLRDNWPEIVWNGFQAEDYVLPPGSAFEDTMRAAHRDVTGTEAEEIVLPAVTDCRFYGRYFSIPSLSYGVSGANAHGYDEYVDLDTLKSVTCTLSVFISKWCDLEEI</sequence>
<dbReference type="InterPro" id="IPR010182">
    <property type="entry name" value="ArgE/DapE"/>
</dbReference>
<evidence type="ECO:0000259" key="8">
    <source>
        <dbReference type="Pfam" id="PF07687"/>
    </source>
</evidence>
<dbReference type="InterPro" id="IPR011650">
    <property type="entry name" value="Peptidase_M20_dimer"/>
</dbReference>
<dbReference type="RefSeq" id="WP_182967492.1">
    <property type="nucleotide sequence ID" value="NZ_BAABGC010000071.1"/>
</dbReference>
<name>A0A7W4P7D9_9PROT</name>
<dbReference type="Pfam" id="PF01546">
    <property type="entry name" value="Peptidase_M20"/>
    <property type="match status" value="1"/>
</dbReference>
<proteinExistence type="inferred from homology"/>
<dbReference type="Proteomes" id="UP000525623">
    <property type="component" value="Unassembled WGS sequence"/>
</dbReference>
<comment type="cofactor">
    <cofactor evidence="2">
        <name>Zn(2+)</name>
        <dbReference type="ChEBI" id="CHEBI:29105"/>
    </cofactor>
</comment>
<comment type="cofactor">
    <cofactor evidence="1">
        <name>Co(2+)</name>
        <dbReference type="ChEBI" id="CHEBI:48828"/>
    </cofactor>
</comment>
<comment type="caution">
    <text evidence="9">The sequence shown here is derived from an EMBL/GenBank/DDBJ whole genome shotgun (WGS) entry which is preliminary data.</text>
</comment>
<keyword evidence="6" id="KW-0862">Zinc</keyword>
<dbReference type="PANTHER" id="PTHR43808:SF25">
    <property type="entry name" value="PEPTIDASE M20 DIMERISATION DOMAIN-CONTAINING PROTEIN"/>
    <property type="match status" value="1"/>
</dbReference>
<dbReference type="InterPro" id="IPR033687">
    <property type="entry name" value="YodQ-like"/>
</dbReference>
<dbReference type="InterPro" id="IPR036264">
    <property type="entry name" value="Bact_exopeptidase_dim_dom"/>
</dbReference>
<dbReference type="SUPFAM" id="SSF53187">
    <property type="entry name" value="Zn-dependent exopeptidases"/>
    <property type="match status" value="1"/>
</dbReference>
<evidence type="ECO:0000256" key="2">
    <source>
        <dbReference type="ARBA" id="ARBA00001947"/>
    </source>
</evidence>
<evidence type="ECO:0000313" key="10">
    <source>
        <dbReference type="Proteomes" id="UP000525623"/>
    </source>
</evidence>
<comment type="similarity">
    <text evidence="3">Belongs to the peptidase M20A family.</text>
</comment>
<dbReference type="NCBIfam" id="NF005306">
    <property type="entry name" value="PRK06837.1"/>
    <property type="match status" value="1"/>
</dbReference>
<keyword evidence="7" id="KW-0170">Cobalt</keyword>
<reference evidence="9 10" key="1">
    <citation type="submission" date="2020-04" db="EMBL/GenBank/DDBJ databases">
        <title>Description of novel Gluconacetobacter.</title>
        <authorList>
            <person name="Sombolestani A."/>
        </authorList>
    </citation>
    <scope>NUCLEOTIDE SEQUENCE [LARGE SCALE GENOMIC DNA]</scope>
    <source>
        <strain evidence="9 10">LMG 27725</strain>
    </source>
</reference>
<evidence type="ECO:0000256" key="7">
    <source>
        <dbReference type="ARBA" id="ARBA00023285"/>
    </source>
</evidence>
<evidence type="ECO:0000256" key="3">
    <source>
        <dbReference type="ARBA" id="ARBA00006247"/>
    </source>
</evidence>
<protein>
    <submittedName>
        <fullName evidence="9">ArgE/DapE family deacylase</fullName>
    </submittedName>
</protein>